<proteinExistence type="predicted"/>
<feature type="chain" id="PRO_5011491545" evidence="1">
    <location>
        <begin position="29"/>
        <end position="108"/>
    </location>
</feature>
<dbReference type="AlphaFoldDB" id="A0A1H8CJP3"/>
<keyword evidence="1" id="KW-0732">Signal</keyword>
<keyword evidence="3" id="KW-1185">Reference proteome</keyword>
<dbReference type="STRING" id="474960.SAMN05216180_2178"/>
<name>A0A1H8CJP3_9FIRM</name>
<dbReference type="Proteomes" id="UP000199158">
    <property type="component" value="Unassembled WGS sequence"/>
</dbReference>
<gene>
    <name evidence="2" type="ORF">SAMN05216180_2178</name>
</gene>
<reference evidence="2 3" key="1">
    <citation type="submission" date="2016-10" db="EMBL/GenBank/DDBJ databases">
        <authorList>
            <person name="de Groot N.N."/>
        </authorList>
    </citation>
    <scope>NUCLEOTIDE SEQUENCE [LARGE SCALE GENOMIC DNA]</scope>
    <source>
        <strain evidence="2 3">CGMCC 1.5070</strain>
    </source>
</reference>
<evidence type="ECO:0000313" key="3">
    <source>
        <dbReference type="Proteomes" id="UP000199158"/>
    </source>
</evidence>
<evidence type="ECO:0000313" key="2">
    <source>
        <dbReference type="EMBL" id="SEM95255.1"/>
    </source>
</evidence>
<organism evidence="2 3">
    <name type="scientific">Hydrogenoanaerobacterium saccharovorans</name>
    <dbReference type="NCBI Taxonomy" id="474960"/>
    <lineage>
        <taxon>Bacteria</taxon>
        <taxon>Bacillati</taxon>
        <taxon>Bacillota</taxon>
        <taxon>Clostridia</taxon>
        <taxon>Eubacteriales</taxon>
        <taxon>Oscillospiraceae</taxon>
        <taxon>Hydrogenoanaerobacterium</taxon>
    </lineage>
</organism>
<dbReference type="RefSeq" id="WP_092754929.1">
    <property type="nucleotide sequence ID" value="NZ_FOCG01000002.1"/>
</dbReference>
<accession>A0A1H8CJP3</accession>
<dbReference type="EMBL" id="FOCG01000002">
    <property type="protein sequence ID" value="SEM95255.1"/>
    <property type="molecule type" value="Genomic_DNA"/>
</dbReference>
<sequence>MKNKIRIFGLSFFSTMVLMVLLCGFAVADNNTRQTGYGDFVPLLQAAQTDALHYNVSVMGEQYEVNVGCLNTAAGYLQKMSPYMPVKGRLAVKLAALGVRAVEENLIL</sequence>
<feature type="signal peptide" evidence="1">
    <location>
        <begin position="1"/>
        <end position="28"/>
    </location>
</feature>
<evidence type="ECO:0000256" key="1">
    <source>
        <dbReference type="SAM" id="SignalP"/>
    </source>
</evidence>
<protein>
    <submittedName>
        <fullName evidence="2">Uncharacterized protein</fullName>
    </submittedName>
</protein>